<protein>
    <submittedName>
        <fullName evidence="1">Uncharacterized protein</fullName>
    </submittedName>
</protein>
<evidence type="ECO:0000313" key="1">
    <source>
        <dbReference type="EMBL" id="RUA22812.1"/>
    </source>
</evidence>
<organism evidence="1">
    <name type="scientific">Billgrantia gudaonensis</name>
    <dbReference type="NCBI Taxonomy" id="376427"/>
    <lineage>
        <taxon>Bacteria</taxon>
        <taxon>Pseudomonadati</taxon>
        <taxon>Pseudomonadota</taxon>
        <taxon>Gammaproteobacteria</taxon>
        <taxon>Oceanospirillales</taxon>
        <taxon>Halomonadaceae</taxon>
        <taxon>Billgrantia</taxon>
    </lineage>
</organism>
<name>A0A3S0R586_9GAMM</name>
<gene>
    <name evidence="1" type="ORF">DSL92_03645</name>
</gene>
<dbReference type="EMBL" id="RXHI01000009">
    <property type="protein sequence ID" value="RUA22812.1"/>
    <property type="molecule type" value="Genomic_DNA"/>
</dbReference>
<proteinExistence type="predicted"/>
<comment type="caution">
    <text evidence="1">The sequence shown here is derived from an EMBL/GenBank/DDBJ whole genome shotgun (WGS) entry which is preliminary data.</text>
</comment>
<dbReference type="AlphaFoldDB" id="A0A3S0R586"/>
<sequence length="78" mass="8395">MTSGLIPEPGCGVTPVAPGPACLFGSLSEGRRGHGCRRGCMPAGEVLFRRGQRNTFGTQRVVIITGLRYLPRPRPSMR</sequence>
<reference evidence="1" key="1">
    <citation type="submission" date="2018-12" db="EMBL/GenBank/DDBJ databases">
        <authorList>
            <person name="Jadhav K."/>
            <person name="Kushwaha B."/>
            <person name="Jadhav I."/>
        </authorList>
    </citation>
    <scope>NUCLEOTIDE SEQUENCE [LARGE SCALE GENOMIC DNA]</scope>
    <source>
        <strain evidence="1">SBS 10</strain>
    </source>
</reference>
<accession>A0A3S0R586</accession>